<reference evidence="1" key="1">
    <citation type="journal article" date="2014" name="Int. J. Syst. Evol. Microbiol.">
        <title>Complete genome sequence of Corynebacterium casei LMG S-19264T (=DSM 44701T), isolated from a smear-ripened cheese.</title>
        <authorList>
            <consortium name="US DOE Joint Genome Institute (JGI-PGF)"/>
            <person name="Walter F."/>
            <person name="Albersmeier A."/>
            <person name="Kalinowski J."/>
            <person name="Ruckert C."/>
        </authorList>
    </citation>
    <scope>NUCLEOTIDE SEQUENCE</scope>
    <source>
        <strain evidence="1">JCM 4646</strain>
    </source>
</reference>
<dbReference type="InterPro" id="IPR038070">
    <property type="entry name" value="Rv2632c-like_sf"/>
</dbReference>
<sequence length="93" mass="10077">MTATGSIEQHRTKQWTLHLQLFEEGGLTTVHAVLDTGDNALRSRATARRSPNDPDVPEIGDEFAAGRALVDLGHQLLRAGENDTAAFEPGLRS</sequence>
<evidence type="ECO:0008006" key="3">
    <source>
        <dbReference type="Google" id="ProtNLM"/>
    </source>
</evidence>
<dbReference type="Gene3D" id="3.30.160.240">
    <property type="entry name" value="Rv1738"/>
    <property type="match status" value="1"/>
</dbReference>
<proteinExistence type="predicted"/>
<dbReference type="Pfam" id="PF08962">
    <property type="entry name" value="Rv2632c-like"/>
    <property type="match status" value="1"/>
</dbReference>
<evidence type="ECO:0000313" key="1">
    <source>
        <dbReference type="EMBL" id="GHH59624.1"/>
    </source>
</evidence>
<evidence type="ECO:0000313" key="2">
    <source>
        <dbReference type="Proteomes" id="UP000617734"/>
    </source>
</evidence>
<gene>
    <name evidence="1" type="ORF">GCM10018781_03190</name>
</gene>
<accession>A0A919FB73</accession>
<keyword evidence="2" id="KW-1185">Reference proteome</keyword>
<organism evidence="1 2">
    <name type="scientific">Kitasatospora indigofera</name>
    <dbReference type="NCBI Taxonomy" id="67307"/>
    <lineage>
        <taxon>Bacteria</taxon>
        <taxon>Bacillati</taxon>
        <taxon>Actinomycetota</taxon>
        <taxon>Actinomycetes</taxon>
        <taxon>Kitasatosporales</taxon>
        <taxon>Streptomycetaceae</taxon>
        <taxon>Kitasatospora</taxon>
    </lineage>
</organism>
<name>A0A919FB73_9ACTN</name>
<dbReference type="AlphaFoldDB" id="A0A919FB73"/>
<comment type="caution">
    <text evidence="1">The sequence shown here is derived from an EMBL/GenBank/DDBJ whole genome shotgun (WGS) entry which is preliminary data.</text>
</comment>
<dbReference type="EMBL" id="BNBO01000001">
    <property type="protein sequence ID" value="GHH59624.1"/>
    <property type="molecule type" value="Genomic_DNA"/>
</dbReference>
<reference evidence="1" key="2">
    <citation type="submission" date="2020-09" db="EMBL/GenBank/DDBJ databases">
        <authorList>
            <person name="Sun Q."/>
            <person name="Ohkuma M."/>
        </authorList>
    </citation>
    <scope>NUCLEOTIDE SEQUENCE</scope>
    <source>
        <strain evidence="1">JCM 4646</strain>
    </source>
</reference>
<dbReference type="InterPro" id="IPR015057">
    <property type="entry name" value="Rv2632c-like"/>
</dbReference>
<dbReference type="SUPFAM" id="SSF143212">
    <property type="entry name" value="Rv2632c-like"/>
    <property type="match status" value="1"/>
</dbReference>
<protein>
    <recommendedName>
        <fullName evidence="3">DUF1876 domain-containing protein</fullName>
    </recommendedName>
</protein>
<dbReference type="Proteomes" id="UP000617734">
    <property type="component" value="Unassembled WGS sequence"/>
</dbReference>
<dbReference type="RefSeq" id="WP_190208893.1">
    <property type="nucleotide sequence ID" value="NZ_BNBO01000001.1"/>
</dbReference>
<dbReference type="GeneID" id="95350861"/>